<keyword evidence="11 12" id="KW-0676">Redox-active center</keyword>
<comment type="catalytic activity">
    <reaction evidence="1 14">
        <text>Catalyzes the rearrangement of -S-S- bonds in proteins.</text>
        <dbReference type="EC" id="5.3.4.1"/>
    </reaction>
</comment>
<dbReference type="Gene3D" id="2.30.33.40">
    <property type="entry name" value="GroES chaperonin"/>
    <property type="match status" value="1"/>
</dbReference>
<dbReference type="CDD" id="cd02981">
    <property type="entry name" value="PDI_b_family"/>
    <property type="match status" value="1"/>
</dbReference>
<dbReference type="CDD" id="cd02982">
    <property type="entry name" value="PDI_b'_family"/>
    <property type="match status" value="1"/>
</dbReference>
<dbReference type="CDD" id="cd02995">
    <property type="entry name" value="PDI_a_PDI_a'_C"/>
    <property type="match status" value="1"/>
</dbReference>
<feature type="disulfide bond" description="Redox-active" evidence="12">
    <location>
        <begin position="425"/>
        <end position="428"/>
    </location>
</feature>
<keyword evidence="7" id="KW-0256">Endoplasmic reticulum</keyword>
<dbReference type="EC" id="5.3.4.1" evidence="4 14"/>
<evidence type="ECO:0000259" key="16">
    <source>
        <dbReference type="PROSITE" id="PS51352"/>
    </source>
</evidence>
<dbReference type="PANTHER" id="PTHR18929">
    <property type="entry name" value="PROTEIN DISULFIDE ISOMERASE"/>
    <property type="match status" value="1"/>
</dbReference>
<dbReference type="STRING" id="33114.A0A2G2VD07"/>
<dbReference type="CDD" id="cd00320">
    <property type="entry name" value="cpn10"/>
    <property type="match status" value="1"/>
</dbReference>
<dbReference type="InterPro" id="IPR005788">
    <property type="entry name" value="PDI_thioredoxin-like_dom"/>
</dbReference>
<evidence type="ECO:0000256" key="12">
    <source>
        <dbReference type="PIRSR" id="PIRSR605792-51"/>
    </source>
</evidence>
<dbReference type="GO" id="GO:0005524">
    <property type="term" value="F:ATP binding"/>
    <property type="evidence" value="ECO:0007669"/>
    <property type="project" value="InterPro"/>
</dbReference>
<feature type="compositionally biased region" description="Basic and acidic residues" evidence="15">
    <location>
        <begin position="502"/>
        <end position="514"/>
    </location>
</feature>
<evidence type="ECO:0000256" key="14">
    <source>
        <dbReference type="RuleBase" id="RU361130"/>
    </source>
</evidence>
<dbReference type="Proteomes" id="UP000224567">
    <property type="component" value="Unassembled WGS sequence"/>
</dbReference>
<dbReference type="InterPro" id="IPR020818">
    <property type="entry name" value="Chaperonin_GroES"/>
</dbReference>
<evidence type="ECO:0000256" key="4">
    <source>
        <dbReference type="ARBA" id="ARBA00012723"/>
    </source>
</evidence>
<evidence type="ECO:0000256" key="9">
    <source>
        <dbReference type="ARBA" id="ARBA00023186"/>
    </source>
</evidence>
<dbReference type="FunFam" id="3.40.30.10:FF:000152">
    <property type="entry name" value="Protein disulfide-isomerase"/>
    <property type="match status" value="1"/>
</dbReference>
<dbReference type="GO" id="GO:0034976">
    <property type="term" value="P:response to endoplasmic reticulum stress"/>
    <property type="evidence" value="ECO:0007669"/>
    <property type="project" value="TreeGrafter"/>
</dbReference>
<keyword evidence="8 12" id="KW-1015">Disulfide bond</keyword>
<evidence type="ECO:0000256" key="6">
    <source>
        <dbReference type="ARBA" id="ARBA00022737"/>
    </source>
</evidence>
<dbReference type="Pfam" id="PF00085">
    <property type="entry name" value="Thioredoxin"/>
    <property type="match status" value="1"/>
</dbReference>
<dbReference type="NCBIfam" id="TIGR01126">
    <property type="entry name" value="pdi_dom"/>
    <property type="match status" value="1"/>
</dbReference>
<dbReference type="InterPro" id="IPR005792">
    <property type="entry name" value="Prot_disulphide_isomerase"/>
</dbReference>
<protein>
    <recommendedName>
        <fullName evidence="4 14">Protein disulfide-isomerase</fullName>
        <ecNumber evidence="4 14">5.3.4.1</ecNumber>
    </recommendedName>
</protein>
<keyword evidence="5" id="KW-0732">Signal</keyword>
<dbReference type="GO" id="GO:0003756">
    <property type="term" value="F:protein disulfide isomerase activity"/>
    <property type="evidence" value="ECO:0007669"/>
    <property type="project" value="UniProtKB-EC"/>
</dbReference>
<evidence type="ECO:0000256" key="8">
    <source>
        <dbReference type="ARBA" id="ARBA00023157"/>
    </source>
</evidence>
<dbReference type="AlphaFoldDB" id="A0A2G2VD07"/>
<dbReference type="SUPFAM" id="SSF52833">
    <property type="entry name" value="Thioredoxin-like"/>
    <property type="match status" value="4"/>
</dbReference>
<evidence type="ECO:0000256" key="7">
    <source>
        <dbReference type="ARBA" id="ARBA00022824"/>
    </source>
</evidence>
<dbReference type="PROSITE" id="PS00194">
    <property type="entry name" value="THIOREDOXIN_1"/>
    <property type="match status" value="1"/>
</dbReference>
<name>A0A2G2VD07_CAPBA</name>
<gene>
    <name evidence="17" type="ORF">CQW23_27218</name>
</gene>
<evidence type="ECO:0000256" key="11">
    <source>
        <dbReference type="ARBA" id="ARBA00023284"/>
    </source>
</evidence>
<comment type="similarity">
    <text evidence="3 13">Belongs to the protein disulfide isomerase family.</text>
</comment>
<reference evidence="17 18" key="1">
    <citation type="journal article" date="2017" name="Genome Biol.">
        <title>New reference genome sequences of hot pepper reveal the massive evolution of plant disease-resistance genes by retroduplication.</title>
        <authorList>
            <person name="Kim S."/>
            <person name="Park J."/>
            <person name="Yeom S.I."/>
            <person name="Kim Y.M."/>
            <person name="Seo E."/>
            <person name="Kim K.T."/>
            <person name="Kim M.S."/>
            <person name="Lee J.M."/>
            <person name="Cheong K."/>
            <person name="Shin H.S."/>
            <person name="Kim S.B."/>
            <person name="Han K."/>
            <person name="Lee J."/>
            <person name="Park M."/>
            <person name="Lee H.A."/>
            <person name="Lee H.Y."/>
            <person name="Lee Y."/>
            <person name="Oh S."/>
            <person name="Lee J.H."/>
            <person name="Choi E."/>
            <person name="Choi E."/>
            <person name="Lee S.E."/>
            <person name="Jeon J."/>
            <person name="Kim H."/>
            <person name="Choi G."/>
            <person name="Song H."/>
            <person name="Lee J."/>
            <person name="Lee S.C."/>
            <person name="Kwon J.K."/>
            <person name="Lee H.Y."/>
            <person name="Koo N."/>
            <person name="Hong Y."/>
            <person name="Kim R.W."/>
            <person name="Kang W.H."/>
            <person name="Huh J.H."/>
            <person name="Kang B.C."/>
            <person name="Yang T.J."/>
            <person name="Lee Y.H."/>
            <person name="Bennetzen J.L."/>
            <person name="Choi D."/>
        </authorList>
    </citation>
    <scope>NUCLEOTIDE SEQUENCE [LARGE SCALE GENOMIC DNA]</scope>
    <source>
        <strain evidence="18">cv. PBC81</strain>
    </source>
</reference>
<dbReference type="InterPro" id="IPR011032">
    <property type="entry name" value="GroES-like_sf"/>
</dbReference>
<evidence type="ECO:0000256" key="10">
    <source>
        <dbReference type="ARBA" id="ARBA00023235"/>
    </source>
</evidence>
<dbReference type="FunFam" id="3.40.30.10:FF:000150">
    <property type="entry name" value="Protein disulfide-isomerase"/>
    <property type="match status" value="1"/>
</dbReference>
<dbReference type="PRINTS" id="PR00297">
    <property type="entry name" value="CHAPERONIN10"/>
</dbReference>
<evidence type="ECO:0000256" key="3">
    <source>
        <dbReference type="ARBA" id="ARBA00006347"/>
    </source>
</evidence>
<evidence type="ECO:0000256" key="2">
    <source>
        <dbReference type="ARBA" id="ARBA00004319"/>
    </source>
</evidence>
<dbReference type="PROSITE" id="PS51352">
    <property type="entry name" value="THIOREDOXIN_2"/>
    <property type="match status" value="2"/>
</dbReference>
<dbReference type="NCBIfam" id="TIGR01130">
    <property type="entry name" value="ER_PDI_fam"/>
    <property type="match status" value="1"/>
</dbReference>
<proteinExistence type="inferred from homology"/>
<comment type="subcellular location">
    <subcellularLocation>
        <location evidence="2">Endoplasmic reticulum lumen</location>
    </subcellularLocation>
</comment>
<evidence type="ECO:0000256" key="1">
    <source>
        <dbReference type="ARBA" id="ARBA00001182"/>
    </source>
</evidence>
<dbReference type="OrthoDB" id="427280at2759"/>
<dbReference type="InterPro" id="IPR017937">
    <property type="entry name" value="Thioredoxin_CS"/>
</dbReference>
<comment type="caution">
    <text evidence="17">The sequence shown here is derived from an EMBL/GenBank/DDBJ whole genome shotgun (WGS) entry which is preliminary data.</text>
</comment>
<evidence type="ECO:0000313" key="18">
    <source>
        <dbReference type="Proteomes" id="UP000224567"/>
    </source>
</evidence>
<keyword evidence="9" id="KW-0143">Chaperone</keyword>
<dbReference type="PANTHER" id="PTHR18929:SF239">
    <property type="entry name" value="PROTEIN DISULFIDE-ISOMERASE"/>
    <property type="match status" value="1"/>
</dbReference>
<keyword evidence="18" id="KW-1185">Reference proteome</keyword>
<reference evidence="18" key="2">
    <citation type="journal article" date="2017" name="J. Anim. Genet.">
        <title>Multiple reference genome sequences of hot pepper reveal the massive evolution of plant disease resistance genes by retroduplication.</title>
        <authorList>
            <person name="Kim S."/>
            <person name="Park J."/>
            <person name="Yeom S.-I."/>
            <person name="Kim Y.-M."/>
            <person name="Seo E."/>
            <person name="Kim K.-T."/>
            <person name="Kim M.-S."/>
            <person name="Lee J.M."/>
            <person name="Cheong K."/>
            <person name="Shin H.-S."/>
            <person name="Kim S.-B."/>
            <person name="Han K."/>
            <person name="Lee J."/>
            <person name="Park M."/>
            <person name="Lee H.-A."/>
            <person name="Lee H.-Y."/>
            <person name="Lee Y."/>
            <person name="Oh S."/>
            <person name="Lee J.H."/>
            <person name="Choi E."/>
            <person name="Choi E."/>
            <person name="Lee S.E."/>
            <person name="Jeon J."/>
            <person name="Kim H."/>
            <person name="Choi G."/>
            <person name="Song H."/>
            <person name="Lee J."/>
            <person name="Lee S.-C."/>
            <person name="Kwon J.-K."/>
            <person name="Lee H.-Y."/>
            <person name="Koo N."/>
            <person name="Hong Y."/>
            <person name="Kim R.W."/>
            <person name="Kang W.-H."/>
            <person name="Huh J.H."/>
            <person name="Kang B.-C."/>
            <person name="Yang T.-J."/>
            <person name="Lee Y.-H."/>
            <person name="Bennetzen J.L."/>
            <person name="Choi D."/>
        </authorList>
    </citation>
    <scope>NUCLEOTIDE SEQUENCE [LARGE SCALE GENOMIC DNA]</scope>
    <source>
        <strain evidence="18">cv. PBC81</strain>
    </source>
</reference>
<keyword evidence="10 14" id="KW-0413">Isomerase</keyword>
<keyword evidence="6" id="KW-0677">Repeat</keyword>
<dbReference type="Pfam" id="PF00166">
    <property type="entry name" value="Cpn10"/>
    <property type="match status" value="1"/>
</dbReference>
<accession>A0A2G2VD07</accession>
<dbReference type="CDD" id="cd02961">
    <property type="entry name" value="PDI_a_family"/>
    <property type="match status" value="1"/>
</dbReference>
<dbReference type="GO" id="GO:0005788">
    <property type="term" value="C:endoplasmic reticulum lumen"/>
    <property type="evidence" value="ECO:0007669"/>
    <property type="project" value="UniProtKB-SubCell"/>
</dbReference>
<sequence>MAKRLIPTLNRVLIEKITAPAKTTAGILLPEKSSKLNSGKVVAVGPGLHDKAGNRIPTAVKEGDTVLLPEYGGTQVKLGEKECGHCKKLAPEYEKAASILSSNDPPLVLAKIDASDDANRQLAMEYKLQGFPTIKILRDGAKKVQEYNGPREADGIVSYLKKQAGPASNEIKSKEDAATLIDKKKITAVGIFPELSGEKFEKFIALAEKLRADYDFAHTVDAKLLPRGEPVDKPTIRLLKPFDQLFNDFEDFDVDAAEEFIEAASVPIVTIFDKDPENQVYVSKFFNSPNAKVLLFVNFSTELDAFKLYKDVAIYYKVDGLRFLLGDVEVGTAAFNYFGLKPEQAPLIVIMANEGEKYINTHVKPDAIPSWLKDYKDGKLKPHIKSEPIPEVNDEPVKVVVRDTLQDLVLNSDKNVLLEFYAPWCGHCKALAPILDEVALSFEEDFDVLIAKLDATANDIPKGEFEVKGFPTLYFKSASGNISQYNGDRTKEAIIEFIEENRDEPAAHELESVKADTTTTPDSAKDEL</sequence>
<feature type="domain" description="Thioredoxin" evidence="16">
    <location>
        <begin position="23"/>
        <end position="165"/>
    </location>
</feature>
<dbReference type="InterPro" id="IPR013766">
    <property type="entry name" value="Thioredoxin_domain"/>
</dbReference>
<evidence type="ECO:0000256" key="15">
    <source>
        <dbReference type="SAM" id="MobiDB-lite"/>
    </source>
</evidence>
<evidence type="ECO:0000313" key="17">
    <source>
        <dbReference type="EMBL" id="PHT30881.1"/>
    </source>
</evidence>
<dbReference type="InterPro" id="IPR037124">
    <property type="entry name" value="Chaperonin_GroES_sf"/>
</dbReference>
<feature type="region of interest" description="Disordered" evidence="15">
    <location>
        <begin position="502"/>
        <end position="528"/>
    </location>
</feature>
<evidence type="ECO:0000256" key="5">
    <source>
        <dbReference type="ARBA" id="ARBA00022729"/>
    </source>
</evidence>
<dbReference type="Gene3D" id="3.40.30.10">
    <property type="entry name" value="Glutaredoxin"/>
    <property type="match status" value="4"/>
</dbReference>
<dbReference type="SUPFAM" id="SSF50129">
    <property type="entry name" value="GroES-like"/>
    <property type="match status" value="1"/>
</dbReference>
<dbReference type="SMART" id="SM00883">
    <property type="entry name" value="Cpn10"/>
    <property type="match status" value="1"/>
</dbReference>
<feature type="domain" description="Thioredoxin" evidence="16">
    <location>
        <begin position="375"/>
        <end position="503"/>
    </location>
</feature>
<feature type="disulfide bond" description="Redox-active" evidence="12">
    <location>
        <begin position="83"/>
        <end position="86"/>
    </location>
</feature>
<dbReference type="EMBL" id="MLFT02000012">
    <property type="protein sequence ID" value="PHT30881.1"/>
    <property type="molecule type" value="Genomic_DNA"/>
</dbReference>
<dbReference type="GO" id="GO:0044183">
    <property type="term" value="F:protein folding chaperone"/>
    <property type="evidence" value="ECO:0007669"/>
    <property type="project" value="InterPro"/>
</dbReference>
<dbReference type="Pfam" id="PF13848">
    <property type="entry name" value="Thioredoxin_6"/>
    <property type="match status" value="1"/>
</dbReference>
<evidence type="ECO:0000256" key="13">
    <source>
        <dbReference type="RuleBase" id="RU004208"/>
    </source>
</evidence>
<dbReference type="InterPro" id="IPR036249">
    <property type="entry name" value="Thioredoxin-like_sf"/>
</dbReference>
<organism evidence="17 18">
    <name type="scientific">Capsicum baccatum</name>
    <name type="common">Peruvian pepper</name>
    <dbReference type="NCBI Taxonomy" id="33114"/>
    <lineage>
        <taxon>Eukaryota</taxon>
        <taxon>Viridiplantae</taxon>
        <taxon>Streptophyta</taxon>
        <taxon>Embryophyta</taxon>
        <taxon>Tracheophyta</taxon>
        <taxon>Spermatophyta</taxon>
        <taxon>Magnoliopsida</taxon>
        <taxon>eudicotyledons</taxon>
        <taxon>Gunneridae</taxon>
        <taxon>Pentapetalae</taxon>
        <taxon>asterids</taxon>
        <taxon>lamiids</taxon>
        <taxon>Solanales</taxon>
        <taxon>Solanaceae</taxon>
        <taxon>Solanoideae</taxon>
        <taxon>Capsiceae</taxon>
        <taxon>Capsicum</taxon>
    </lineage>
</organism>